<dbReference type="InterPro" id="IPR006145">
    <property type="entry name" value="PsdUridine_synth_RsuA/RluA"/>
</dbReference>
<keyword evidence="3 5" id="KW-0413">Isomerase</keyword>
<dbReference type="NCBIfam" id="TIGR00005">
    <property type="entry name" value="rluA_subfam"/>
    <property type="match status" value="1"/>
</dbReference>
<dbReference type="Gene3D" id="3.30.2350.10">
    <property type="entry name" value="Pseudouridine synthase"/>
    <property type="match status" value="1"/>
</dbReference>
<proteinExistence type="inferred from homology"/>
<dbReference type="InterPro" id="IPR020103">
    <property type="entry name" value="PsdUridine_synth_cat_dom_sf"/>
</dbReference>
<feature type="active site" evidence="4">
    <location>
        <position position="135"/>
    </location>
</feature>
<dbReference type="AlphaFoldDB" id="A0A0R2CQH9"/>
<evidence type="ECO:0000313" key="7">
    <source>
        <dbReference type="EMBL" id="KRM94095.1"/>
    </source>
</evidence>
<dbReference type="PROSITE" id="PS01129">
    <property type="entry name" value="PSI_RLU"/>
    <property type="match status" value="1"/>
</dbReference>
<evidence type="ECO:0000256" key="3">
    <source>
        <dbReference type="ARBA" id="ARBA00023235"/>
    </source>
</evidence>
<dbReference type="EMBL" id="AYZR01000007">
    <property type="protein sequence ID" value="KRM94095.1"/>
    <property type="molecule type" value="Genomic_DNA"/>
</dbReference>
<dbReference type="GO" id="GO:0003723">
    <property type="term" value="F:RNA binding"/>
    <property type="evidence" value="ECO:0007669"/>
    <property type="project" value="InterPro"/>
</dbReference>
<dbReference type="PATRIC" id="fig|1423802.4.peg.77"/>
<comment type="catalytic activity">
    <reaction evidence="1 5">
        <text>a uridine in RNA = a pseudouridine in RNA</text>
        <dbReference type="Rhea" id="RHEA:48348"/>
        <dbReference type="Rhea" id="RHEA-COMP:12068"/>
        <dbReference type="Rhea" id="RHEA-COMP:12069"/>
        <dbReference type="ChEBI" id="CHEBI:65314"/>
        <dbReference type="ChEBI" id="CHEBI:65315"/>
    </reaction>
</comment>
<dbReference type="CDD" id="cd02869">
    <property type="entry name" value="PseudoU_synth_RluA_like"/>
    <property type="match status" value="1"/>
</dbReference>
<evidence type="ECO:0000256" key="5">
    <source>
        <dbReference type="RuleBase" id="RU362028"/>
    </source>
</evidence>
<dbReference type="GO" id="GO:0009982">
    <property type="term" value="F:pseudouridine synthase activity"/>
    <property type="evidence" value="ECO:0007669"/>
    <property type="project" value="InterPro"/>
</dbReference>
<evidence type="ECO:0000313" key="8">
    <source>
        <dbReference type="Proteomes" id="UP000051256"/>
    </source>
</evidence>
<dbReference type="STRING" id="1423802.FC56_GL000076"/>
<dbReference type="Proteomes" id="UP000051256">
    <property type="component" value="Unassembled WGS sequence"/>
</dbReference>
<organism evidence="7 8">
    <name type="scientific">Lentilactobacillus senioris DSM 24302 = JCM 17472</name>
    <dbReference type="NCBI Taxonomy" id="1423802"/>
    <lineage>
        <taxon>Bacteria</taxon>
        <taxon>Bacillati</taxon>
        <taxon>Bacillota</taxon>
        <taxon>Bacilli</taxon>
        <taxon>Lactobacillales</taxon>
        <taxon>Lactobacillaceae</taxon>
        <taxon>Lentilactobacillus</taxon>
    </lineage>
</organism>
<dbReference type="PANTHER" id="PTHR21600:SF35">
    <property type="entry name" value="PSEUDOURIDINE SYNTHASE"/>
    <property type="match status" value="1"/>
</dbReference>
<dbReference type="InterPro" id="IPR050188">
    <property type="entry name" value="RluA_PseudoU_synthase"/>
</dbReference>
<dbReference type="GO" id="GO:0000455">
    <property type="term" value="P:enzyme-directed rRNA pseudouridine synthesis"/>
    <property type="evidence" value="ECO:0007669"/>
    <property type="project" value="TreeGrafter"/>
</dbReference>
<comment type="function">
    <text evidence="5">Responsible for synthesis of pseudouridine from uracil.</text>
</comment>
<accession>A0A0R2CQH9</accession>
<dbReference type="PANTHER" id="PTHR21600">
    <property type="entry name" value="MITOCHONDRIAL RNA PSEUDOURIDINE SYNTHASE"/>
    <property type="match status" value="1"/>
</dbReference>
<name>A0A0R2CQH9_9LACO</name>
<keyword evidence="8" id="KW-1185">Reference proteome</keyword>
<dbReference type="GO" id="GO:0140098">
    <property type="term" value="F:catalytic activity, acting on RNA"/>
    <property type="evidence" value="ECO:0007669"/>
    <property type="project" value="UniProtKB-ARBA"/>
</dbReference>
<evidence type="ECO:0000259" key="6">
    <source>
        <dbReference type="Pfam" id="PF00849"/>
    </source>
</evidence>
<evidence type="ECO:0000256" key="1">
    <source>
        <dbReference type="ARBA" id="ARBA00000073"/>
    </source>
</evidence>
<comment type="similarity">
    <text evidence="2 5">Belongs to the pseudouridine synthase RluA family.</text>
</comment>
<sequence length="303" mass="34822">MTSFEWQVTEKNPQKLRTVIMAHGVTRTLLKQIKFHGGQIKVNGAEQLTNYMVTKGDVVTVTLPPEPGNDHVPASNVTLDIVYEDSNWLIVNKPAGVASVPAHIYANDSLVNRVKGYYERQRYENQRVHIVTRLDRDTSGLVIFAKHHMAHSVLDKQLKEHTLRKEYLAIVVGNFKHEHVEVNLPIGRDPESFVKRRVAVDGKMAMTEFWVQQHWPQMELVRIQLHTGRTHQIRVHMTALGHPLLGDWLYNPTNHQMKRQALHCFQVRFYDPFSNKIISCQAPLPADMKLAIKRANQVDVTKV</sequence>
<dbReference type="InterPro" id="IPR006225">
    <property type="entry name" value="PsdUridine_synth_RluC/D"/>
</dbReference>
<dbReference type="Pfam" id="PF00849">
    <property type="entry name" value="PseudoU_synth_2"/>
    <property type="match status" value="1"/>
</dbReference>
<comment type="caution">
    <text evidence="7">The sequence shown here is derived from an EMBL/GenBank/DDBJ whole genome shotgun (WGS) entry which is preliminary data.</text>
</comment>
<dbReference type="RefSeq" id="WP_056978020.1">
    <property type="nucleotide sequence ID" value="NZ_AYZR01000007.1"/>
</dbReference>
<dbReference type="EC" id="5.4.99.-" evidence="5"/>
<gene>
    <name evidence="7" type="ORF">FC56_GL000076</name>
</gene>
<dbReference type="InterPro" id="IPR006224">
    <property type="entry name" value="PsdUridine_synth_RluA-like_CS"/>
</dbReference>
<reference evidence="7 8" key="1">
    <citation type="journal article" date="2015" name="Genome Announc.">
        <title>Expanding the biotechnology potential of lactobacilli through comparative genomics of 213 strains and associated genera.</title>
        <authorList>
            <person name="Sun Z."/>
            <person name="Harris H.M."/>
            <person name="McCann A."/>
            <person name="Guo C."/>
            <person name="Argimon S."/>
            <person name="Zhang W."/>
            <person name="Yang X."/>
            <person name="Jeffery I.B."/>
            <person name="Cooney J.C."/>
            <person name="Kagawa T.F."/>
            <person name="Liu W."/>
            <person name="Song Y."/>
            <person name="Salvetti E."/>
            <person name="Wrobel A."/>
            <person name="Rasinkangas P."/>
            <person name="Parkhill J."/>
            <person name="Rea M.C."/>
            <person name="O'Sullivan O."/>
            <person name="Ritari J."/>
            <person name="Douillard F.P."/>
            <person name="Paul Ross R."/>
            <person name="Yang R."/>
            <person name="Briner A.E."/>
            <person name="Felis G.E."/>
            <person name="de Vos W.M."/>
            <person name="Barrangou R."/>
            <person name="Klaenhammer T.R."/>
            <person name="Caufield P.W."/>
            <person name="Cui Y."/>
            <person name="Zhang H."/>
            <person name="O'Toole P.W."/>
        </authorList>
    </citation>
    <scope>NUCLEOTIDE SEQUENCE [LARGE SCALE GENOMIC DNA]</scope>
    <source>
        <strain evidence="7 8">DSM 24302</strain>
    </source>
</reference>
<evidence type="ECO:0000256" key="4">
    <source>
        <dbReference type="PIRSR" id="PIRSR606225-1"/>
    </source>
</evidence>
<evidence type="ECO:0000256" key="2">
    <source>
        <dbReference type="ARBA" id="ARBA00010876"/>
    </source>
</evidence>
<dbReference type="FunFam" id="3.30.2350.10:FF:000005">
    <property type="entry name" value="Pseudouridine synthase"/>
    <property type="match status" value="1"/>
</dbReference>
<feature type="domain" description="Pseudouridine synthase RsuA/RluA-like" evidence="6">
    <location>
        <begin position="87"/>
        <end position="238"/>
    </location>
</feature>
<protein>
    <recommendedName>
        <fullName evidence="5">Pseudouridine synthase</fullName>
        <ecNumber evidence="5">5.4.99.-</ecNumber>
    </recommendedName>
</protein>
<dbReference type="SUPFAM" id="SSF55120">
    <property type="entry name" value="Pseudouridine synthase"/>
    <property type="match status" value="1"/>
</dbReference>